<feature type="non-terminal residue" evidence="2">
    <location>
        <position position="1"/>
    </location>
</feature>
<name>A0A2H0FJ68_9BACT</name>
<feature type="transmembrane region" description="Helical" evidence="1">
    <location>
        <begin position="43"/>
        <end position="63"/>
    </location>
</feature>
<feature type="transmembrane region" description="Helical" evidence="1">
    <location>
        <begin position="6"/>
        <end position="31"/>
    </location>
</feature>
<dbReference type="Proteomes" id="UP000230778">
    <property type="component" value="Unassembled WGS sequence"/>
</dbReference>
<sequence length="79" mass="9009">FFFILFFGVCLTDAGYGILLIVFTLLPLIFLRKKLGDTKLLRLLFYGGISTLVMGVLFGSYFGSTTQTLQKFPFLYKTY</sequence>
<protein>
    <submittedName>
        <fullName evidence="2">Uncharacterized protein</fullName>
    </submittedName>
</protein>
<proteinExistence type="predicted"/>
<accession>A0A2H0FJ68</accession>
<dbReference type="EMBL" id="PCUC01000093">
    <property type="protein sequence ID" value="PIQ06747.1"/>
    <property type="molecule type" value="Genomic_DNA"/>
</dbReference>
<gene>
    <name evidence="2" type="ORF">COW72_01670</name>
</gene>
<dbReference type="AlphaFoldDB" id="A0A2H0FJ68"/>
<keyword evidence="1" id="KW-0472">Membrane</keyword>
<comment type="caution">
    <text evidence="2">The sequence shown here is derived from an EMBL/GenBank/DDBJ whole genome shotgun (WGS) entry which is preliminary data.</text>
</comment>
<reference evidence="2 3" key="1">
    <citation type="submission" date="2017-09" db="EMBL/GenBank/DDBJ databases">
        <title>Depth-based differentiation of microbial function through sediment-hosted aquifers and enrichment of novel symbionts in the deep terrestrial subsurface.</title>
        <authorList>
            <person name="Probst A.J."/>
            <person name="Ladd B."/>
            <person name="Jarett J.K."/>
            <person name="Geller-Mcgrath D.E."/>
            <person name="Sieber C.M."/>
            <person name="Emerson J.B."/>
            <person name="Anantharaman K."/>
            <person name="Thomas B.C."/>
            <person name="Malmstrom R."/>
            <person name="Stieglmeier M."/>
            <person name="Klingl A."/>
            <person name="Woyke T."/>
            <person name="Ryan C.M."/>
            <person name="Banfield J.F."/>
        </authorList>
    </citation>
    <scope>NUCLEOTIDE SEQUENCE [LARGE SCALE GENOMIC DNA]</scope>
    <source>
        <strain evidence="2">CG18_big_fil_WC_8_21_14_2_50_37_10</strain>
    </source>
</reference>
<evidence type="ECO:0000256" key="1">
    <source>
        <dbReference type="SAM" id="Phobius"/>
    </source>
</evidence>
<evidence type="ECO:0000313" key="3">
    <source>
        <dbReference type="Proteomes" id="UP000230778"/>
    </source>
</evidence>
<evidence type="ECO:0000313" key="2">
    <source>
        <dbReference type="EMBL" id="PIQ06747.1"/>
    </source>
</evidence>
<keyword evidence="1" id="KW-0812">Transmembrane</keyword>
<keyword evidence="1" id="KW-1133">Transmembrane helix</keyword>
<organism evidence="2 3">
    <name type="scientific">Candidatus Nealsonbacteria bacterium CG18_big_fil_WC_8_21_14_2_50_37_10</name>
    <dbReference type="NCBI Taxonomy" id="1974717"/>
    <lineage>
        <taxon>Bacteria</taxon>
        <taxon>Candidatus Nealsoniibacteriota</taxon>
    </lineage>
</organism>